<dbReference type="Pfam" id="PF10022">
    <property type="entry name" value="DUF2264"/>
    <property type="match status" value="1"/>
</dbReference>
<feature type="domain" description="DUF2264" evidence="1">
    <location>
        <begin position="2"/>
        <end position="256"/>
    </location>
</feature>
<organism evidence="2 3">
    <name type="scientific">Gonium pectorale</name>
    <name type="common">Green alga</name>
    <dbReference type="NCBI Taxonomy" id="33097"/>
    <lineage>
        <taxon>Eukaryota</taxon>
        <taxon>Viridiplantae</taxon>
        <taxon>Chlorophyta</taxon>
        <taxon>core chlorophytes</taxon>
        <taxon>Chlorophyceae</taxon>
        <taxon>CS clade</taxon>
        <taxon>Chlamydomonadales</taxon>
        <taxon>Volvocaceae</taxon>
        <taxon>Gonium</taxon>
    </lineage>
</organism>
<dbReference type="PANTHER" id="PTHR35339">
    <property type="entry name" value="LINALOOL DEHYDRATASE_ISOMERASE DOMAIN-CONTAINING PROTEIN"/>
    <property type="match status" value="1"/>
</dbReference>
<sequence>MLSQALLRAPRQLWSKLSADAKANVIKALKGTRANYIMKYHQHNNWVLFPSMVEAFLMHVGEPIVEAKMFDGLDKFKTWYLGDGAFGDGSTFFFNYYNSYVIQPMLHDVLAVLRAKHARKFVVYEKLWELLHVAMARYSEVLEQSIAPDGSYPALGRSITYRCAAFQTLSLLALKRKLPRRLPPGQVRTALTRVINRTLDRRAFDQHGWLRIGVVGSQPELADDYITHGSVYLTTACFLPLGLPSNDTFWTEPEMPTSWEKVWL</sequence>
<protein>
    <recommendedName>
        <fullName evidence="1">DUF2264 domain-containing protein</fullName>
    </recommendedName>
</protein>
<proteinExistence type="predicted"/>
<dbReference type="InterPro" id="IPR016624">
    <property type="entry name" value="UCP014753"/>
</dbReference>
<dbReference type="Proteomes" id="UP000075714">
    <property type="component" value="Unassembled WGS sequence"/>
</dbReference>
<evidence type="ECO:0000259" key="1">
    <source>
        <dbReference type="Pfam" id="PF10022"/>
    </source>
</evidence>
<dbReference type="EMBL" id="LSYV01000301">
    <property type="protein sequence ID" value="KXZ41728.1"/>
    <property type="molecule type" value="Genomic_DNA"/>
</dbReference>
<dbReference type="PANTHER" id="PTHR35339:SF3">
    <property type="entry name" value="DUF2264 DOMAIN-CONTAINING PROTEIN"/>
    <property type="match status" value="1"/>
</dbReference>
<dbReference type="STRING" id="33097.A0A150FVY1"/>
<dbReference type="OrthoDB" id="5150166at2759"/>
<evidence type="ECO:0000313" key="3">
    <source>
        <dbReference type="Proteomes" id="UP000075714"/>
    </source>
</evidence>
<gene>
    <name evidence="2" type="ORF">GPECTOR_302g823</name>
</gene>
<dbReference type="AlphaFoldDB" id="A0A150FVY1"/>
<dbReference type="InterPro" id="IPR049349">
    <property type="entry name" value="DUF2264_N"/>
</dbReference>
<reference evidence="3" key="1">
    <citation type="journal article" date="2016" name="Nat. Commun.">
        <title>The Gonium pectorale genome demonstrates co-option of cell cycle regulation during the evolution of multicellularity.</title>
        <authorList>
            <person name="Hanschen E.R."/>
            <person name="Marriage T.N."/>
            <person name="Ferris P.J."/>
            <person name="Hamaji T."/>
            <person name="Toyoda A."/>
            <person name="Fujiyama A."/>
            <person name="Neme R."/>
            <person name="Noguchi H."/>
            <person name="Minakuchi Y."/>
            <person name="Suzuki M."/>
            <person name="Kawai-Toyooka H."/>
            <person name="Smith D.R."/>
            <person name="Sparks H."/>
            <person name="Anderson J."/>
            <person name="Bakaric R."/>
            <person name="Luria V."/>
            <person name="Karger A."/>
            <person name="Kirschner M.W."/>
            <person name="Durand P.M."/>
            <person name="Michod R.E."/>
            <person name="Nozaki H."/>
            <person name="Olson B.J."/>
        </authorList>
    </citation>
    <scope>NUCLEOTIDE SEQUENCE [LARGE SCALE GENOMIC DNA]</scope>
    <source>
        <strain evidence="3">NIES-2863</strain>
    </source>
</reference>
<comment type="caution">
    <text evidence="2">The sequence shown here is derived from an EMBL/GenBank/DDBJ whole genome shotgun (WGS) entry which is preliminary data.</text>
</comment>
<evidence type="ECO:0000313" key="2">
    <source>
        <dbReference type="EMBL" id="KXZ41728.1"/>
    </source>
</evidence>
<keyword evidence="3" id="KW-1185">Reference proteome</keyword>
<accession>A0A150FVY1</accession>
<dbReference type="PIRSF" id="PIRSF014753">
    <property type="entry name" value="UCP014753"/>
    <property type="match status" value="1"/>
</dbReference>
<name>A0A150FVY1_GONPE</name>